<evidence type="ECO:0000256" key="1">
    <source>
        <dbReference type="ARBA" id="ARBA00022723"/>
    </source>
</evidence>
<dbReference type="Pfam" id="PF13499">
    <property type="entry name" value="EF-hand_7"/>
    <property type="match status" value="1"/>
</dbReference>
<keyword evidence="3" id="KW-0106">Calcium</keyword>
<keyword evidence="2" id="KW-0677">Repeat</keyword>
<dbReference type="STRING" id="1156394.T0RU43"/>
<accession>T0RU43</accession>
<keyword evidence="7" id="KW-1185">Reference proteome</keyword>
<evidence type="ECO:0000256" key="2">
    <source>
        <dbReference type="ARBA" id="ARBA00022737"/>
    </source>
</evidence>
<dbReference type="eggNOG" id="KOG0034">
    <property type="taxonomic scope" value="Eukaryota"/>
</dbReference>
<dbReference type="Gene3D" id="1.10.238.10">
    <property type="entry name" value="EF-hand"/>
    <property type="match status" value="1"/>
</dbReference>
<evidence type="ECO:0000256" key="4">
    <source>
        <dbReference type="SAM" id="MobiDB-lite"/>
    </source>
</evidence>
<dbReference type="InParanoid" id="T0RU43"/>
<dbReference type="AlphaFoldDB" id="T0RU43"/>
<dbReference type="GO" id="GO:0005509">
    <property type="term" value="F:calcium ion binding"/>
    <property type="evidence" value="ECO:0007669"/>
    <property type="project" value="InterPro"/>
</dbReference>
<dbReference type="InterPro" id="IPR011992">
    <property type="entry name" value="EF-hand-dom_pair"/>
</dbReference>
<sequence length="311" mass="35383">MGACLSRVTLVGPQYSTTDGMQALFHSLGFTVHDTNRLYNAFLRADADNTGGLSFVEFLTCFDLDNTEFTKKTFTMMDVDGNGDVDFEEFVLAMWNFCLFSKEALIGFSFGLYDEDGSGEIDTLEAQRCLREVWGDKWQHNPHASTISEKLNLLAHLHGGSITKDQFVKFMHSHPILLFPAFQVQHEMIARMYGESFWRRIEDQRQAHKTKPEPWPTDDEILDRFNEYHNQTIFNGIEHAPLSEGAPVRDYKFKESFRTKQASKGPAKKYKSPTKIAVAPAGRKPSIRETLRQQSMKLAARIPKGGAKKNT</sequence>
<dbReference type="OrthoDB" id="191686at2759"/>
<proteinExistence type="predicted"/>
<dbReference type="OMA" id="FNGIEHA"/>
<feature type="domain" description="EF-hand" evidence="5">
    <location>
        <begin position="65"/>
        <end position="100"/>
    </location>
</feature>
<gene>
    <name evidence="6" type="ORF">SDRG_08604</name>
</gene>
<dbReference type="VEuPathDB" id="FungiDB:SDRG_08604"/>
<dbReference type="SMART" id="SM00054">
    <property type="entry name" value="EFh"/>
    <property type="match status" value="3"/>
</dbReference>
<feature type="region of interest" description="Disordered" evidence="4">
    <location>
        <begin position="257"/>
        <end position="287"/>
    </location>
</feature>
<dbReference type="InterPro" id="IPR002048">
    <property type="entry name" value="EF_hand_dom"/>
</dbReference>
<dbReference type="EMBL" id="JH767157">
    <property type="protein sequence ID" value="EQC33922.1"/>
    <property type="molecule type" value="Genomic_DNA"/>
</dbReference>
<dbReference type="Proteomes" id="UP000030762">
    <property type="component" value="Unassembled WGS sequence"/>
</dbReference>
<evidence type="ECO:0000313" key="6">
    <source>
        <dbReference type="EMBL" id="EQC33922.1"/>
    </source>
</evidence>
<organism evidence="6 7">
    <name type="scientific">Saprolegnia diclina (strain VS20)</name>
    <dbReference type="NCBI Taxonomy" id="1156394"/>
    <lineage>
        <taxon>Eukaryota</taxon>
        <taxon>Sar</taxon>
        <taxon>Stramenopiles</taxon>
        <taxon>Oomycota</taxon>
        <taxon>Saprolegniomycetes</taxon>
        <taxon>Saprolegniales</taxon>
        <taxon>Saprolegniaceae</taxon>
        <taxon>Saprolegnia</taxon>
    </lineage>
</organism>
<dbReference type="PANTHER" id="PTHR45942">
    <property type="entry name" value="PROTEIN PHOSPATASE 3 REGULATORY SUBUNIT B ALPHA ISOFORM TYPE 1"/>
    <property type="match status" value="1"/>
</dbReference>
<feature type="domain" description="EF-hand" evidence="5">
    <location>
        <begin position="101"/>
        <end position="136"/>
    </location>
</feature>
<name>T0RU43_SAPDV</name>
<evidence type="ECO:0000256" key="3">
    <source>
        <dbReference type="ARBA" id="ARBA00022837"/>
    </source>
</evidence>
<dbReference type="InterPro" id="IPR018247">
    <property type="entry name" value="EF_Hand_1_Ca_BS"/>
</dbReference>
<dbReference type="RefSeq" id="XP_008612717.1">
    <property type="nucleotide sequence ID" value="XM_008614495.1"/>
</dbReference>
<protein>
    <recommendedName>
        <fullName evidence="5">EF-hand domain-containing protein</fullName>
    </recommendedName>
</protein>
<dbReference type="GeneID" id="19949331"/>
<evidence type="ECO:0000313" key="7">
    <source>
        <dbReference type="Proteomes" id="UP000030762"/>
    </source>
</evidence>
<keyword evidence="1" id="KW-0479">Metal-binding</keyword>
<reference evidence="6 7" key="1">
    <citation type="submission" date="2012-04" db="EMBL/GenBank/DDBJ databases">
        <title>The Genome Sequence of Saprolegnia declina VS20.</title>
        <authorList>
            <consortium name="The Broad Institute Genome Sequencing Platform"/>
            <person name="Russ C."/>
            <person name="Nusbaum C."/>
            <person name="Tyler B."/>
            <person name="van West P."/>
            <person name="Dieguez-Uribeondo J."/>
            <person name="de Bruijn I."/>
            <person name="Tripathy S."/>
            <person name="Jiang R."/>
            <person name="Young S.K."/>
            <person name="Zeng Q."/>
            <person name="Gargeya S."/>
            <person name="Fitzgerald M."/>
            <person name="Haas B."/>
            <person name="Abouelleil A."/>
            <person name="Alvarado L."/>
            <person name="Arachchi H.M."/>
            <person name="Berlin A."/>
            <person name="Chapman S.B."/>
            <person name="Goldberg J."/>
            <person name="Griggs A."/>
            <person name="Gujja S."/>
            <person name="Hansen M."/>
            <person name="Howarth C."/>
            <person name="Imamovic A."/>
            <person name="Larimer J."/>
            <person name="McCowen C."/>
            <person name="Montmayeur A."/>
            <person name="Murphy C."/>
            <person name="Neiman D."/>
            <person name="Pearson M."/>
            <person name="Priest M."/>
            <person name="Roberts A."/>
            <person name="Saif S."/>
            <person name="Shea T."/>
            <person name="Sisk P."/>
            <person name="Sykes S."/>
            <person name="Wortman J."/>
            <person name="Nusbaum C."/>
            <person name="Birren B."/>
        </authorList>
    </citation>
    <scope>NUCLEOTIDE SEQUENCE [LARGE SCALE GENOMIC DNA]</scope>
    <source>
        <strain evidence="6 7">VS20</strain>
    </source>
</reference>
<dbReference type="SUPFAM" id="SSF47473">
    <property type="entry name" value="EF-hand"/>
    <property type="match status" value="1"/>
</dbReference>
<dbReference type="PROSITE" id="PS00018">
    <property type="entry name" value="EF_HAND_1"/>
    <property type="match status" value="1"/>
</dbReference>
<evidence type="ECO:0000259" key="5">
    <source>
        <dbReference type="PROSITE" id="PS50222"/>
    </source>
</evidence>
<dbReference type="PROSITE" id="PS50222">
    <property type="entry name" value="EF_HAND_2"/>
    <property type="match status" value="2"/>
</dbReference>